<evidence type="ECO:0000313" key="1">
    <source>
        <dbReference type="EMBL" id="AGS81988.1"/>
    </source>
</evidence>
<name>S5WB61_9CAUD</name>
<proteinExistence type="predicted"/>
<keyword evidence="2" id="KW-1185">Reference proteome</keyword>
<accession>S5WB61</accession>
<evidence type="ECO:0000313" key="2">
    <source>
        <dbReference type="Proteomes" id="UP000015545"/>
    </source>
</evidence>
<dbReference type="Proteomes" id="UP000015545">
    <property type="component" value="Segment"/>
</dbReference>
<protein>
    <submittedName>
        <fullName evidence="1">Uncharacterized protein</fullName>
    </submittedName>
</protein>
<organism evidence="1 2">
    <name type="scientific">Pseudomonas phage PaBG</name>
    <dbReference type="NCBI Taxonomy" id="1335230"/>
    <lineage>
        <taxon>Viruses</taxon>
        <taxon>Duplodnaviria</taxon>
        <taxon>Heunggongvirae</taxon>
        <taxon>Uroviricota</taxon>
        <taxon>Caudoviricetes</taxon>
        <taxon>Baikalvirus</taxon>
        <taxon>Baikalvirus PaBG</taxon>
    </lineage>
</organism>
<gene>
    <name evidence="1" type="ORF">PaBG_00104</name>
</gene>
<reference evidence="1 2" key="1">
    <citation type="journal article" date="2014" name="Genome Announc.">
        <title>Complete Genome Sequence of the Novel Giant Pseudomonas Phage PaBG.</title>
        <authorList>
            <person name="Sykilinda N.N."/>
            <person name="Bondar A.A."/>
            <person name="Gorshkova A.S."/>
            <person name="Kurochkina L.P."/>
            <person name="Kulikov E.E."/>
            <person name="Shneider M.M."/>
            <person name="Kadykov V.A."/>
            <person name="Solovjeva N.V."/>
            <person name="Kabilov M.R."/>
            <person name="Mesyanzhinov V.V."/>
            <person name="Vlassov V.V."/>
            <person name="Drukker V.V."/>
            <person name="Miroshnikov K.A."/>
        </authorList>
    </citation>
    <scope>NUCLEOTIDE SEQUENCE [LARGE SCALE GENOMIC DNA]</scope>
</reference>
<sequence length="120" mass="13307">MTTLGAALDSFHIEDMAKIPLDELRHKCSFLINTTNETLKVGVTFVEDGPAFTMEVSMVRCDSQGKHRTPLSHVSNEFDALLVYATVGQVARRFTQRLMDWGAFKEAISVLAGDIGETEE</sequence>
<dbReference type="EMBL" id="KF147891">
    <property type="protein sequence ID" value="AGS81988.1"/>
    <property type="molecule type" value="Genomic_DNA"/>
</dbReference>